<evidence type="ECO:0000256" key="6">
    <source>
        <dbReference type="ARBA" id="ARBA00023004"/>
    </source>
</evidence>
<dbReference type="InterPro" id="IPR017972">
    <property type="entry name" value="Cyt_P450_CS"/>
</dbReference>
<dbReference type="PROSITE" id="PS00086">
    <property type="entry name" value="CYTOCHROME_P450"/>
    <property type="match status" value="1"/>
</dbReference>
<dbReference type="FunFam" id="1.10.630.10:FF:000008">
    <property type="entry name" value="Cytochrome P450 71D8"/>
    <property type="match status" value="1"/>
</dbReference>
<feature type="binding site" description="axial binding residue" evidence="8">
    <location>
        <position position="443"/>
    </location>
    <ligand>
        <name>heme</name>
        <dbReference type="ChEBI" id="CHEBI:30413"/>
    </ligand>
    <ligandPart>
        <name>Fe</name>
        <dbReference type="ChEBI" id="CHEBI:18248"/>
    </ligandPart>
</feature>
<keyword evidence="3 8" id="KW-0349">Heme</keyword>
<dbReference type="GO" id="GO:0004497">
    <property type="term" value="F:monooxygenase activity"/>
    <property type="evidence" value="ECO:0007669"/>
    <property type="project" value="UniProtKB-KW"/>
</dbReference>
<dbReference type="CDD" id="cd11072">
    <property type="entry name" value="CYP71-like"/>
    <property type="match status" value="1"/>
</dbReference>
<evidence type="ECO:0000256" key="5">
    <source>
        <dbReference type="ARBA" id="ARBA00023002"/>
    </source>
</evidence>
<accession>A0AAE0A4T1</accession>
<proteinExistence type="inferred from homology"/>
<dbReference type="PANTHER" id="PTHR47955">
    <property type="entry name" value="CYTOCHROME P450 FAMILY 71 PROTEIN"/>
    <property type="match status" value="1"/>
</dbReference>
<dbReference type="InterPro" id="IPR001128">
    <property type="entry name" value="Cyt_P450"/>
</dbReference>
<keyword evidence="10" id="KW-0812">Transmembrane</keyword>
<feature type="transmembrane region" description="Helical" evidence="10">
    <location>
        <begin position="6"/>
        <end position="24"/>
    </location>
</feature>
<dbReference type="PRINTS" id="PR00385">
    <property type="entry name" value="P450"/>
</dbReference>
<keyword evidence="10" id="KW-1133">Transmembrane helix</keyword>
<comment type="cofactor">
    <cofactor evidence="1 8">
        <name>heme</name>
        <dbReference type="ChEBI" id="CHEBI:30413"/>
    </cofactor>
</comment>
<keyword evidence="10" id="KW-0472">Membrane</keyword>
<evidence type="ECO:0008006" key="13">
    <source>
        <dbReference type="Google" id="ProtNLM"/>
    </source>
</evidence>
<dbReference type="GO" id="GO:0016705">
    <property type="term" value="F:oxidoreductase activity, acting on paired donors, with incorporation or reduction of molecular oxygen"/>
    <property type="evidence" value="ECO:0007669"/>
    <property type="project" value="InterPro"/>
</dbReference>
<evidence type="ECO:0000256" key="1">
    <source>
        <dbReference type="ARBA" id="ARBA00001971"/>
    </source>
</evidence>
<reference evidence="11" key="1">
    <citation type="journal article" date="2023" name="Plant J.">
        <title>Genome sequences and population genomics provide insights into the demographic history, inbreeding, and mutation load of two 'living fossil' tree species of Dipteronia.</title>
        <authorList>
            <person name="Feng Y."/>
            <person name="Comes H.P."/>
            <person name="Chen J."/>
            <person name="Zhu S."/>
            <person name="Lu R."/>
            <person name="Zhang X."/>
            <person name="Li P."/>
            <person name="Qiu J."/>
            <person name="Olsen K.M."/>
            <person name="Qiu Y."/>
        </authorList>
    </citation>
    <scope>NUCLEOTIDE SEQUENCE</scope>
    <source>
        <strain evidence="11">NBL</strain>
    </source>
</reference>
<gene>
    <name evidence="11" type="ORF">Dsin_023371</name>
</gene>
<keyword evidence="7 9" id="KW-0503">Monooxygenase</keyword>
<organism evidence="11 12">
    <name type="scientific">Dipteronia sinensis</name>
    <dbReference type="NCBI Taxonomy" id="43782"/>
    <lineage>
        <taxon>Eukaryota</taxon>
        <taxon>Viridiplantae</taxon>
        <taxon>Streptophyta</taxon>
        <taxon>Embryophyta</taxon>
        <taxon>Tracheophyta</taxon>
        <taxon>Spermatophyta</taxon>
        <taxon>Magnoliopsida</taxon>
        <taxon>eudicotyledons</taxon>
        <taxon>Gunneridae</taxon>
        <taxon>Pentapetalae</taxon>
        <taxon>rosids</taxon>
        <taxon>malvids</taxon>
        <taxon>Sapindales</taxon>
        <taxon>Sapindaceae</taxon>
        <taxon>Hippocastanoideae</taxon>
        <taxon>Acereae</taxon>
        <taxon>Dipteronia</taxon>
    </lineage>
</organism>
<dbReference type="PRINTS" id="PR00463">
    <property type="entry name" value="EP450I"/>
</dbReference>
<dbReference type="AlphaFoldDB" id="A0AAE0A4T1"/>
<protein>
    <recommendedName>
        <fullName evidence="13">Cytochrome P450</fullName>
    </recommendedName>
</protein>
<dbReference type="InterPro" id="IPR002401">
    <property type="entry name" value="Cyt_P450_E_grp-I"/>
</dbReference>
<dbReference type="Pfam" id="PF00067">
    <property type="entry name" value="p450"/>
    <property type="match status" value="1"/>
</dbReference>
<dbReference type="SUPFAM" id="SSF48264">
    <property type="entry name" value="Cytochrome P450"/>
    <property type="match status" value="1"/>
</dbReference>
<evidence type="ECO:0000256" key="4">
    <source>
        <dbReference type="ARBA" id="ARBA00022723"/>
    </source>
</evidence>
<evidence type="ECO:0000313" key="11">
    <source>
        <dbReference type="EMBL" id="KAK3199956.1"/>
    </source>
</evidence>
<dbReference type="GO" id="GO:0005506">
    <property type="term" value="F:iron ion binding"/>
    <property type="evidence" value="ECO:0007669"/>
    <property type="project" value="InterPro"/>
</dbReference>
<dbReference type="InterPro" id="IPR036396">
    <property type="entry name" value="Cyt_P450_sf"/>
</dbReference>
<comment type="similarity">
    <text evidence="2 9">Belongs to the cytochrome P450 family.</text>
</comment>
<name>A0AAE0A4T1_9ROSI</name>
<sequence>MEYQFPSFSILLTFLVFVFMILKFRKTSKTSYSTSNLPPGPWKLPLIGNMHLLVGSLPHHSLRDLANKYGPLMHLQLGEVSHIVISSPAAAKEIMKHHDINFAQRPRILAARFATYDYTDIGFSPYGDYWRQLRKICMLELLSAKRVQSFRSIREEEMLKLMRSISSKAGLSINFTKMLFSLTNDITARAAFGGRCKDQEAFILASKKLLELAAGFNLADVFPSIKLLEVLSGMRSVLEKQYGVVDKIFDNIINEHRACKATRKTGEDEKDDLVHVLLNLLDQGDLEVPLTTDNIKALILDVFIGGTDTSSSTLEWAVSEMLKNPRVLEKAQAEVRQVFDRKGNVDEARLHELEYLKLVIKETFRLHPPAPLIPRECRESCKIDGYDIPVGSKVIINTWAIGRDPNYWTEPENFYPERFLGSSIDYKGANFELIPFGAGRRMCPGLSFATSNVELALAQLLYHFNWKLPNGTKNEDLDMTENFGLAVKRKNDLYLIPIPYHPLPSK</sequence>
<evidence type="ECO:0000256" key="2">
    <source>
        <dbReference type="ARBA" id="ARBA00010617"/>
    </source>
</evidence>
<dbReference type="Proteomes" id="UP001281410">
    <property type="component" value="Unassembled WGS sequence"/>
</dbReference>
<evidence type="ECO:0000313" key="12">
    <source>
        <dbReference type="Proteomes" id="UP001281410"/>
    </source>
</evidence>
<keyword evidence="12" id="KW-1185">Reference proteome</keyword>
<evidence type="ECO:0000256" key="8">
    <source>
        <dbReference type="PIRSR" id="PIRSR602401-1"/>
    </source>
</evidence>
<dbReference type="EMBL" id="JANJYJ010000007">
    <property type="protein sequence ID" value="KAK3199956.1"/>
    <property type="molecule type" value="Genomic_DNA"/>
</dbReference>
<keyword evidence="6 8" id="KW-0408">Iron</keyword>
<keyword evidence="5 9" id="KW-0560">Oxidoreductase</keyword>
<dbReference type="GO" id="GO:0020037">
    <property type="term" value="F:heme binding"/>
    <property type="evidence" value="ECO:0007669"/>
    <property type="project" value="InterPro"/>
</dbReference>
<comment type="caution">
    <text evidence="11">The sequence shown here is derived from an EMBL/GenBank/DDBJ whole genome shotgun (WGS) entry which is preliminary data.</text>
</comment>
<dbReference type="Gene3D" id="1.10.630.10">
    <property type="entry name" value="Cytochrome P450"/>
    <property type="match status" value="1"/>
</dbReference>
<dbReference type="PANTHER" id="PTHR47955:SF8">
    <property type="entry name" value="CYTOCHROME P450 71D11-LIKE"/>
    <property type="match status" value="1"/>
</dbReference>
<evidence type="ECO:0000256" key="10">
    <source>
        <dbReference type="SAM" id="Phobius"/>
    </source>
</evidence>
<evidence type="ECO:0000256" key="3">
    <source>
        <dbReference type="ARBA" id="ARBA00022617"/>
    </source>
</evidence>
<evidence type="ECO:0000256" key="7">
    <source>
        <dbReference type="ARBA" id="ARBA00023033"/>
    </source>
</evidence>
<keyword evidence="4 8" id="KW-0479">Metal-binding</keyword>
<evidence type="ECO:0000256" key="9">
    <source>
        <dbReference type="RuleBase" id="RU000461"/>
    </source>
</evidence>